<evidence type="ECO:0008006" key="3">
    <source>
        <dbReference type="Google" id="ProtNLM"/>
    </source>
</evidence>
<keyword evidence="2" id="KW-1185">Reference proteome</keyword>
<proteinExistence type="predicted"/>
<gene>
    <name evidence="1" type="ORF">ACFOEX_12135</name>
</gene>
<evidence type="ECO:0000313" key="2">
    <source>
        <dbReference type="Proteomes" id="UP001595536"/>
    </source>
</evidence>
<dbReference type="EMBL" id="JBHRUV010000077">
    <property type="protein sequence ID" value="MFC3267094.1"/>
    <property type="molecule type" value="Genomic_DNA"/>
</dbReference>
<accession>A0ABV7LHK3</accession>
<dbReference type="Proteomes" id="UP001595536">
    <property type="component" value="Unassembled WGS sequence"/>
</dbReference>
<evidence type="ECO:0000313" key="1">
    <source>
        <dbReference type="EMBL" id="MFC3267094.1"/>
    </source>
</evidence>
<protein>
    <recommendedName>
        <fullName evidence="3">Anti-sigma factor NepR domain-containing protein</fullName>
    </recommendedName>
</protein>
<comment type="caution">
    <text evidence="1">The sequence shown here is derived from an EMBL/GenBank/DDBJ whole genome shotgun (WGS) entry which is preliminary data.</text>
</comment>
<sequence>MAHREQGAAPAAPDRVAMVIGDAVAARLRTLYEAVAPAAQPPEAMRALLARLDRR</sequence>
<organism evidence="1 2">
    <name type="scientific">Camelimonas abortus</name>
    <dbReference type="NCBI Taxonomy" id="1017184"/>
    <lineage>
        <taxon>Bacteria</taxon>
        <taxon>Pseudomonadati</taxon>
        <taxon>Pseudomonadota</taxon>
        <taxon>Alphaproteobacteria</taxon>
        <taxon>Hyphomicrobiales</taxon>
        <taxon>Chelatococcaceae</taxon>
        <taxon>Camelimonas</taxon>
    </lineage>
</organism>
<dbReference type="RefSeq" id="WP_376829226.1">
    <property type="nucleotide sequence ID" value="NZ_JBHLWR010000006.1"/>
</dbReference>
<reference evidence="2" key="1">
    <citation type="journal article" date="2019" name="Int. J. Syst. Evol. Microbiol.">
        <title>The Global Catalogue of Microorganisms (GCM) 10K type strain sequencing project: providing services to taxonomists for standard genome sequencing and annotation.</title>
        <authorList>
            <consortium name="The Broad Institute Genomics Platform"/>
            <consortium name="The Broad Institute Genome Sequencing Center for Infectious Disease"/>
            <person name="Wu L."/>
            <person name="Ma J."/>
        </authorList>
    </citation>
    <scope>NUCLEOTIDE SEQUENCE [LARGE SCALE GENOMIC DNA]</scope>
    <source>
        <strain evidence="2">CCM 7941</strain>
    </source>
</reference>
<name>A0ABV7LHK3_9HYPH</name>